<protein>
    <submittedName>
        <fullName evidence="2">Uncharacterized protein</fullName>
    </submittedName>
</protein>
<dbReference type="EMBL" id="AYLP01001045">
    <property type="protein sequence ID" value="ESS55075.1"/>
    <property type="molecule type" value="Genomic_DNA"/>
</dbReference>
<feature type="compositionally biased region" description="Polar residues" evidence="1">
    <location>
        <begin position="193"/>
        <end position="211"/>
    </location>
</feature>
<proteinExistence type="predicted"/>
<dbReference type="VEuPathDB" id="TriTrypDB:TCDM_13473"/>
<dbReference type="Proteomes" id="UP000017861">
    <property type="component" value="Unassembled WGS sequence"/>
</dbReference>
<organism evidence="2 3">
    <name type="scientific">Trypanosoma cruzi Dm28c</name>
    <dbReference type="NCBI Taxonomy" id="1416333"/>
    <lineage>
        <taxon>Eukaryota</taxon>
        <taxon>Discoba</taxon>
        <taxon>Euglenozoa</taxon>
        <taxon>Kinetoplastea</taxon>
        <taxon>Metakinetoplastina</taxon>
        <taxon>Trypanosomatida</taxon>
        <taxon>Trypanosomatidae</taxon>
        <taxon>Trypanosoma</taxon>
        <taxon>Schizotrypanum</taxon>
    </lineage>
</organism>
<accession>V5A2S5</accession>
<comment type="caution">
    <text evidence="2">The sequence shown here is derived from an EMBL/GenBank/DDBJ whole genome shotgun (WGS) entry which is preliminary data.</text>
</comment>
<feature type="region of interest" description="Disordered" evidence="1">
    <location>
        <begin position="148"/>
        <end position="250"/>
    </location>
</feature>
<evidence type="ECO:0000313" key="2">
    <source>
        <dbReference type="EMBL" id="ESS55075.1"/>
    </source>
</evidence>
<gene>
    <name evidence="2" type="ORF">TCDM_13473</name>
</gene>
<name>V5A2S5_TRYCR</name>
<evidence type="ECO:0000256" key="1">
    <source>
        <dbReference type="SAM" id="MobiDB-lite"/>
    </source>
</evidence>
<evidence type="ECO:0000313" key="3">
    <source>
        <dbReference type="Proteomes" id="UP000017861"/>
    </source>
</evidence>
<dbReference type="AlphaFoldDB" id="V5A2S5"/>
<feature type="compositionally biased region" description="Polar residues" evidence="1">
    <location>
        <begin position="168"/>
        <end position="182"/>
    </location>
</feature>
<sequence>MRATHHRNTTIRWTRFKNNQKKGALLARASFFTHPQPPMLLFPLLRPSQLRHAHLNTRPSSTGLGTVMRSRCAQRVLAHVLHSLQPHGRSGWPSCTASRCPCGWSTPHILSIHGLVLQEAAERSHVCAEDPNVRGVFVSHPHPITRLRPFRCSTNKGGAMEEKEKPAAQQTQDGARSSNATHVATEDRAMRAAQTQPQRKGRSAYNSTPRSFTFPDGTAQRLTAGRGAVHEIRSPPSAAGWSAPNTRGTA</sequence>
<reference evidence="2 3" key="1">
    <citation type="journal article" date="2014" name="Genome Announc.">
        <title>Trypanosoma cruzi Clone Dm28c Draft Genome Sequence.</title>
        <authorList>
            <person name="Grisard E.C."/>
            <person name="Teixeira S.M."/>
            <person name="de Almeida L.G."/>
            <person name="Stoco P.H."/>
            <person name="Gerber A.L."/>
            <person name="Talavera-Lopez C."/>
            <person name="Lima O.C."/>
            <person name="Andersson B."/>
            <person name="de Vasconcelos A.T."/>
        </authorList>
    </citation>
    <scope>NUCLEOTIDE SEQUENCE [LARGE SCALE GENOMIC DNA]</scope>
    <source>
        <strain evidence="2 3">Dm28c</strain>
    </source>
</reference>